<accession>A0A917F3M6</accession>
<sequence>MTGPALGVLLPLDGMDGMGDHMMGMSGPMWMPSLPPTFERLVSIHLQPVPLLPVLALIGLGLYVWGILRLRRRGARWSWGRTVSYVAGVVITLLATSTGVEGYGMSLLSVHMVQHMTLVMVVPILVLAGAPITLALRALPAAGQGAGVRRGLVRLLGSRFLRVLTSLPVRWLFFLSALYGIYFTPAFDGLMATVWGHNLMLLHFVATGLIFFGPLVAVDPWPHVPSPIVRLLEALASTPFHAFFGIALMSAPDLIVDFYRNPPASWGIDVLHDQAVAGGIAWATSEVPTLLLAGVILVEWIRSDKREAARHDRSEDRTGDAALTAYNEQLAAMARRDASLR</sequence>
<keyword evidence="5 6" id="KW-0472">Membrane</keyword>
<feature type="transmembrane region" description="Helical" evidence="6">
    <location>
        <begin position="239"/>
        <end position="259"/>
    </location>
</feature>
<keyword evidence="3 6" id="KW-0812">Transmembrane</keyword>
<dbReference type="AlphaFoldDB" id="A0A917F3M6"/>
<dbReference type="RefSeq" id="WP_229660831.1">
    <property type="nucleotide sequence ID" value="NZ_BMKQ01000001.1"/>
</dbReference>
<keyword evidence="8" id="KW-1185">Reference proteome</keyword>
<evidence type="ECO:0000256" key="2">
    <source>
        <dbReference type="ARBA" id="ARBA00022475"/>
    </source>
</evidence>
<evidence type="ECO:0000313" key="7">
    <source>
        <dbReference type="EMBL" id="GGF50008.1"/>
    </source>
</evidence>
<keyword evidence="2" id="KW-1003">Cell membrane</keyword>
<dbReference type="EMBL" id="BMKQ01000001">
    <property type="protein sequence ID" value="GGF50008.1"/>
    <property type="molecule type" value="Genomic_DNA"/>
</dbReference>
<dbReference type="GO" id="GO:0005886">
    <property type="term" value="C:plasma membrane"/>
    <property type="evidence" value="ECO:0007669"/>
    <property type="project" value="UniProtKB-SubCell"/>
</dbReference>
<gene>
    <name evidence="7" type="ORF">GCM10011519_25010</name>
</gene>
<feature type="transmembrane region" description="Helical" evidence="6">
    <location>
        <begin position="194"/>
        <end position="218"/>
    </location>
</feature>
<feature type="transmembrane region" description="Helical" evidence="6">
    <location>
        <begin position="160"/>
        <end position="182"/>
    </location>
</feature>
<comment type="subcellular location">
    <subcellularLocation>
        <location evidence="1">Cell membrane</location>
        <topology evidence="1">Multi-pass membrane protein</topology>
    </subcellularLocation>
</comment>
<protein>
    <submittedName>
        <fullName evidence="7">Membrane protein</fullName>
    </submittedName>
</protein>
<dbReference type="InterPro" id="IPR019108">
    <property type="entry name" value="Caa3_assmbl_CtaG-rel"/>
</dbReference>
<evidence type="ECO:0000256" key="6">
    <source>
        <dbReference type="SAM" id="Phobius"/>
    </source>
</evidence>
<reference evidence="7" key="1">
    <citation type="journal article" date="2014" name="Int. J. Syst. Evol. Microbiol.">
        <title>Complete genome sequence of Corynebacterium casei LMG S-19264T (=DSM 44701T), isolated from a smear-ripened cheese.</title>
        <authorList>
            <consortium name="US DOE Joint Genome Institute (JGI-PGF)"/>
            <person name="Walter F."/>
            <person name="Albersmeier A."/>
            <person name="Kalinowski J."/>
            <person name="Ruckert C."/>
        </authorList>
    </citation>
    <scope>NUCLEOTIDE SEQUENCE</scope>
    <source>
        <strain evidence="7">CGMCC 1.16067</strain>
    </source>
</reference>
<proteinExistence type="predicted"/>
<feature type="transmembrane region" description="Helical" evidence="6">
    <location>
        <begin position="82"/>
        <end position="100"/>
    </location>
</feature>
<keyword evidence="4 6" id="KW-1133">Transmembrane helix</keyword>
<evidence type="ECO:0000256" key="4">
    <source>
        <dbReference type="ARBA" id="ARBA00022989"/>
    </source>
</evidence>
<feature type="transmembrane region" description="Helical" evidence="6">
    <location>
        <begin position="51"/>
        <end position="70"/>
    </location>
</feature>
<feature type="transmembrane region" description="Helical" evidence="6">
    <location>
        <begin position="279"/>
        <end position="301"/>
    </location>
</feature>
<reference evidence="7" key="2">
    <citation type="submission" date="2020-09" db="EMBL/GenBank/DDBJ databases">
        <authorList>
            <person name="Sun Q."/>
            <person name="Zhou Y."/>
        </authorList>
    </citation>
    <scope>NUCLEOTIDE SEQUENCE</scope>
    <source>
        <strain evidence="7">CGMCC 1.16067</strain>
    </source>
</reference>
<evidence type="ECO:0000313" key="8">
    <source>
        <dbReference type="Proteomes" id="UP000649179"/>
    </source>
</evidence>
<evidence type="ECO:0000256" key="3">
    <source>
        <dbReference type="ARBA" id="ARBA00022692"/>
    </source>
</evidence>
<organism evidence="7 8">
    <name type="scientific">Marmoricola endophyticus</name>
    <dbReference type="NCBI Taxonomy" id="2040280"/>
    <lineage>
        <taxon>Bacteria</taxon>
        <taxon>Bacillati</taxon>
        <taxon>Actinomycetota</taxon>
        <taxon>Actinomycetes</taxon>
        <taxon>Propionibacteriales</taxon>
        <taxon>Nocardioidaceae</taxon>
        <taxon>Marmoricola</taxon>
    </lineage>
</organism>
<dbReference type="Proteomes" id="UP000649179">
    <property type="component" value="Unassembled WGS sequence"/>
</dbReference>
<dbReference type="Pfam" id="PF09678">
    <property type="entry name" value="Caa3_CtaG"/>
    <property type="match status" value="1"/>
</dbReference>
<name>A0A917F3M6_9ACTN</name>
<feature type="transmembrane region" description="Helical" evidence="6">
    <location>
        <begin position="120"/>
        <end position="139"/>
    </location>
</feature>
<evidence type="ECO:0000256" key="5">
    <source>
        <dbReference type="ARBA" id="ARBA00023136"/>
    </source>
</evidence>
<comment type="caution">
    <text evidence="7">The sequence shown here is derived from an EMBL/GenBank/DDBJ whole genome shotgun (WGS) entry which is preliminary data.</text>
</comment>
<evidence type="ECO:0000256" key="1">
    <source>
        <dbReference type="ARBA" id="ARBA00004651"/>
    </source>
</evidence>